<feature type="chain" id="PRO_5003122379" evidence="1">
    <location>
        <begin position="17"/>
        <end position="191"/>
    </location>
</feature>
<evidence type="ECO:0000313" key="2">
    <source>
        <dbReference type="EMBL" id="EFJ21256.1"/>
    </source>
</evidence>
<dbReference type="HOGENOM" id="CLU_1423728_0_0_1"/>
<protein>
    <submittedName>
        <fullName evidence="2">Uncharacterized protein</fullName>
    </submittedName>
</protein>
<evidence type="ECO:0000256" key="1">
    <source>
        <dbReference type="SAM" id="SignalP"/>
    </source>
</evidence>
<dbReference type="KEGG" id="smo:SELMODRAFT_417735"/>
<accession>D8S3F7</accession>
<dbReference type="Proteomes" id="UP000001514">
    <property type="component" value="Unassembled WGS sequence"/>
</dbReference>
<evidence type="ECO:0000313" key="3">
    <source>
        <dbReference type="Proteomes" id="UP000001514"/>
    </source>
</evidence>
<keyword evidence="3" id="KW-1185">Reference proteome</keyword>
<proteinExistence type="predicted"/>
<feature type="signal peptide" evidence="1">
    <location>
        <begin position="1"/>
        <end position="16"/>
    </location>
</feature>
<reference evidence="2 3" key="1">
    <citation type="journal article" date="2011" name="Science">
        <title>The Selaginella genome identifies genetic changes associated with the evolution of vascular plants.</title>
        <authorList>
            <person name="Banks J.A."/>
            <person name="Nishiyama T."/>
            <person name="Hasebe M."/>
            <person name="Bowman J.L."/>
            <person name="Gribskov M."/>
            <person name="dePamphilis C."/>
            <person name="Albert V.A."/>
            <person name="Aono N."/>
            <person name="Aoyama T."/>
            <person name="Ambrose B.A."/>
            <person name="Ashton N.W."/>
            <person name="Axtell M.J."/>
            <person name="Barker E."/>
            <person name="Barker M.S."/>
            <person name="Bennetzen J.L."/>
            <person name="Bonawitz N.D."/>
            <person name="Chapple C."/>
            <person name="Cheng C."/>
            <person name="Correa L.G."/>
            <person name="Dacre M."/>
            <person name="DeBarry J."/>
            <person name="Dreyer I."/>
            <person name="Elias M."/>
            <person name="Engstrom E.M."/>
            <person name="Estelle M."/>
            <person name="Feng L."/>
            <person name="Finet C."/>
            <person name="Floyd S.K."/>
            <person name="Frommer W.B."/>
            <person name="Fujita T."/>
            <person name="Gramzow L."/>
            <person name="Gutensohn M."/>
            <person name="Harholt J."/>
            <person name="Hattori M."/>
            <person name="Heyl A."/>
            <person name="Hirai T."/>
            <person name="Hiwatashi Y."/>
            <person name="Ishikawa M."/>
            <person name="Iwata M."/>
            <person name="Karol K.G."/>
            <person name="Koehler B."/>
            <person name="Kolukisaoglu U."/>
            <person name="Kubo M."/>
            <person name="Kurata T."/>
            <person name="Lalonde S."/>
            <person name="Li K."/>
            <person name="Li Y."/>
            <person name="Litt A."/>
            <person name="Lyons E."/>
            <person name="Manning G."/>
            <person name="Maruyama T."/>
            <person name="Michael T.P."/>
            <person name="Mikami K."/>
            <person name="Miyazaki S."/>
            <person name="Morinaga S."/>
            <person name="Murata T."/>
            <person name="Mueller-Roeber B."/>
            <person name="Nelson D.R."/>
            <person name="Obara M."/>
            <person name="Oguri Y."/>
            <person name="Olmstead R.G."/>
            <person name="Onodera N."/>
            <person name="Petersen B.L."/>
            <person name="Pils B."/>
            <person name="Prigge M."/>
            <person name="Rensing S.A."/>
            <person name="Riano-Pachon D.M."/>
            <person name="Roberts A.W."/>
            <person name="Sato Y."/>
            <person name="Scheller H.V."/>
            <person name="Schulz B."/>
            <person name="Schulz C."/>
            <person name="Shakirov E.V."/>
            <person name="Shibagaki N."/>
            <person name="Shinohara N."/>
            <person name="Shippen D.E."/>
            <person name="Soerensen I."/>
            <person name="Sotooka R."/>
            <person name="Sugimoto N."/>
            <person name="Sugita M."/>
            <person name="Sumikawa N."/>
            <person name="Tanurdzic M."/>
            <person name="Theissen G."/>
            <person name="Ulvskov P."/>
            <person name="Wakazuki S."/>
            <person name="Weng J.K."/>
            <person name="Willats W.W."/>
            <person name="Wipf D."/>
            <person name="Wolf P.G."/>
            <person name="Yang L."/>
            <person name="Zimmer A.D."/>
            <person name="Zhu Q."/>
            <person name="Mitros T."/>
            <person name="Hellsten U."/>
            <person name="Loque D."/>
            <person name="Otillar R."/>
            <person name="Salamov A."/>
            <person name="Schmutz J."/>
            <person name="Shapiro H."/>
            <person name="Lindquist E."/>
            <person name="Lucas S."/>
            <person name="Rokhsar D."/>
            <person name="Grigoriev I.V."/>
        </authorList>
    </citation>
    <scope>NUCLEOTIDE SEQUENCE [LARGE SCALE GENOMIC DNA]</scope>
</reference>
<name>D8S3F7_SELML</name>
<dbReference type="EMBL" id="GL377600">
    <property type="protein sequence ID" value="EFJ21256.1"/>
    <property type="molecule type" value="Genomic_DNA"/>
</dbReference>
<keyword evidence="1" id="KW-0732">Signal</keyword>
<sequence length="191" mass="20216">MWASSLVYNPTPHCLALCIVGLGAVGHHAVHCTTTCSMPHSNAWHTMRCYAVDHTSLCRTLCRYMVHCASSCPAKCLGRFTGVLAQPTAVCCAMWHAACRHAAHRTSLSTGCCSAVTLQHGSIGRRQCWALGAAVLGLAVRQHWVLQRSDAAAAVLGVAVLGLAVQQHWVLQHGDATTAVLGAVVLGVEVE</sequence>
<organism evidence="3">
    <name type="scientific">Selaginella moellendorffii</name>
    <name type="common">Spikemoss</name>
    <dbReference type="NCBI Taxonomy" id="88036"/>
    <lineage>
        <taxon>Eukaryota</taxon>
        <taxon>Viridiplantae</taxon>
        <taxon>Streptophyta</taxon>
        <taxon>Embryophyta</taxon>
        <taxon>Tracheophyta</taxon>
        <taxon>Lycopodiopsida</taxon>
        <taxon>Selaginellales</taxon>
        <taxon>Selaginellaceae</taxon>
        <taxon>Selaginella</taxon>
    </lineage>
</organism>
<dbReference type="Gramene" id="EFJ21256">
    <property type="protein sequence ID" value="EFJ21256"/>
    <property type="gene ID" value="SELMODRAFT_417735"/>
</dbReference>
<dbReference type="InParanoid" id="D8S3F7"/>
<gene>
    <name evidence="2" type="ORF">SELMODRAFT_417735</name>
</gene>
<dbReference type="AlphaFoldDB" id="D8S3F7"/>